<feature type="compositionally biased region" description="Low complexity" evidence="1">
    <location>
        <begin position="54"/>
        <end position="67"/>
    </location>
</feature>
<organism evidence="2 3">
    <name type="scientific">Polypedilum vanderplanki</name>
    <name type="common">Sleeping chironomid midge</name>
    <dbReference type="NCBI Taxonomy" id="319348"/>
    <lineage>
        <taxon>Eukaryota</taxon>
        <taxon>Metazoa</taxon>
        <taxon>Ecdysozoa</taxon>
        <taxon>Arthropoda</taxon>
        <taxon>Hexapoda</taxon>
        <taxon>Insecta</taxon>
        <taxon>Pterygota</taxon>
        <taxon>Neoptera</taxon>
        <taxon>Endopterygota</taxon>
        <taxon>Diptera</taxon>
        <taxon>Nematocera</taxon>
        <taxon>Chironomoidea</taxon>
        <taxon>Chironomidae</taxon>
        <taxon>Chironominae</taxon>
        <taxon>Polypedilum</taxon>
        <taxon>Polypedilum</taxon>
    </lineage>
</organism>
<name>A0A9J6CGG7_POLVA</name>
<dbReference type="OrthoDB" id="8010101at2759"/>
<accession>A0A9J6CGG7</accession>
<comment type="caution">
    <text evidence="2">The sequence shown here is derived from an EMBL/GenBank/DDBJ whole genome shotgun (WGS) entry which is preliminary data.</text>
</comment>
<reference evidence="2" key="1">
    <citation type="submission" date="2021-03" db="EMBL/GenBank/DDBJ databases">
        <title>Chromosome level genome of the anhydrobiotic midge Polypedilum vanderplanki.</title>
        <authorList>
            <person name="Yoshida Y."/>
            <person name="Kikawada T."/>
            <person name="Gusev O."/>
        </authorList>
    </citation>
    <scope>NUCLEOTIDE SEQUENCE</scope>
    <source>
        <strain evidence="2">NIAS01</strain>
        <tissue evidence="2">Whole body or cell culture</tissue>
    </source>
</reference>
<feature type="region of interest" description="Disordered" evidence="1">
    <location>
        <begin position="1"/>
        <end position="25"/>
    </location>
</feature>
<keyword evidence="3" id="KW-1185">Reference proteome</keyword>
<dbReference type="Proteomes" id="UP001107558">
    <property type="component" value="Chromosome 1"/>
</dbReference>
<gene>
    <name evidence="2" type="ORF">PVAND_010724</name>
</gene>
<feature type="region of interest" description="Disordered" evidence="1">
    <location>
        <begin position="53"/>
        <end position="75"/>
    </location>
</feature>
<evidence type="ECO:0000313" key="3">
    <source>
        <dbReference type="Proteomes" id="UP001107558"/>
    </source>
</evidence>
<sequence>MSEKQPPNNDDGVENEITTTDDPSKSLLEISLQYDELNYGELEQSMDMPAFEFSSPISSISSNCSSPDRTVQQEATEEDFHMNDSSEFVSLEELKSQISPPSDDDDDCSAATLTRKSILETIYEDIYLETPPGSPSTSSILPKRRRRVVRTDLSKCDEFKENVQKNLNL</sequence>
<proteinExistence type="predicted"/>
<evidence type="ECO:0000313" key="2">
    <source>
        <dbReference type="EMBL" id="KAG5681273.1"/>
    </source>
</evidence>
<dbReference type="EMBL" id="JADBJN010000001">
    <property type="protein sequence ID" value="KAG5681273.1"/>
    <property type="molecule type" value="Genomic_DNA"/>
</dbReference>
<protein>
    <submittedName>
        <fullName evidence="2">Uncharacterized protein</fullName>
    </submittedName>
</protein>
<dbReference type="AlphaFoldDB" id="A0A9J6CGG7"/>
<evidence type="ECO:0000256" key="1">
    <source>
        <dbReference type="SAM" id="MobiDB-lite"/>
    </source>
</evidence>